<keyword evidence="1" id="KW-1185">Reference proteome</keyword>
<dbReference type="Proteomes" id="UP000515153">
    <property type="component" value="Unplaced"/>
</dbReference>
<reference evidence="2" key="1">
    <citation type="journal article" date="2019" name="Mol. Biol. Evol.">
        <title>Blast fungal genomes show frequent chromosomal changes, gene gains and losses, and effector gene turnover.</title>
        <authorList>
            <person name="Gomez Luciano L.B."/>
            <person name="Jason Tsai I."/>
            <person name="Chuma I."/>
            <person name="Tosa Y."/>
            <person name="Chen Y.H."/>
            <person name="Li J.Y."/>
            <person name="Li M.Y."/>
            <person name="Jade Lu M.Y."/>
            <person name="Nakayashiki H."/>
            <person name="Li W.H."/>
        </authorList>
    </citation>
    <scope>NUCLEOTIDE SEQUENCE</scope>
    <source>
        <strain evidence="2">NI907</strain>
    </source>
</reference>
<proteinExistence type="predicted"/>
<reference evidence="2" key="2">
    <citation type="submission" date="2019-10" db="EMBL/GenBank/DDBJ databases">
        <authorList>
            <consortium name="NCBI Genome Project"/>
        </authorList>
    </citation>
    <scope>NUCLEOTIDE SEQUENCE</scope>
    <source>
        <strain evidence="2">NI907</strain>
    </source>
</reference>
<gene>
    <name evidence="2" type="ORF">PgNI_04703</name>
</gene>
<sequence length="82" mass="9113">MSDFVLIGVHGTTQRQYASATFLQRLSFISYKVPYDLKPFPPEAPPTFGILPISGLPRFQIGKGNVMPMLDKEVEVTSIRNG</sequence>
<dbReference type="GeneID" id="41959656"/>
<organism evidence="1 2">
    <name type="scientific">Pyricularia grisea</name>
    <name type="common">Crabgrass-specific blast fungus</name>
    <name type="synonym">Magnaporthe grisea</name>
    <dbReference type="NCBI Taxonomy" id="148305"/>
    <lineage>
        <taxon>Eukaryota</taxon>
        <taxon>Fungi</taxon>
        <taxon>Dikarya</taxon>
        <taxon>Ascomycota</taxon>
        <taxon>Pezizomycotina</taxon>
        <taxon>Sordariomycetes</taxon>
        <taxon>Sordariomycetidae</taxon>
        <taxon>Magnaporthales</taxon>
        <taxon>Pyriculariaceae</taxon>
        <taxon>Pyricularia</taxon>
    </lineage>
</organism>
<dbReference type="AlphaFoldDB" id="A0A6P8B8R5"/>
<evidence type="ECO:0000313" key="1">
    <source>
        <dbReference type="Proteomes" id="UP000515153"/>
    </source>
</evidence>
<evidence type="ECO:0000313" key="2">
    <source>
        <dbReference type="RefSeq" id="XP_030983601.1"/>
    </source>
</evidence>
<accession>A0A6P8B8R5</accession>
<protein>
    <submittedName>
        <fullName evidence="2">Uncharacterized protein</fullName>
    </submittedName>
</protein>
<dbReference type="KEGG" id="pgri:PgNI_04703"/>
<name>A0A6P8B8R5_PYRGI</name>
<reference evidence="2" key="3">
    <citation type="submission" date="2025-08" db="UniProtKB">
        <authorList>
            <consortium name="RefSeq"/>
        </authorList>
    </citation>
    <scope>IDENTIFICATION</scope>
    <source>
        <strain evidence="2">NI907</strain>
    </source>
</reference>
<dbReference type="RefSeq" id="XP_030983601.1">
    <property type="nucleotide sequence ID" value="XM_031124747.1"/>
</dbReference>